<keyword evidence="8 9" id="KW-0472">Membrane</keyword>
<keyword evidence="11" id="KW-0449">Lipoprotein</keyword>
<dbReference type="Proteomes" id="UP000234790">
    <property type="component" value="Chromosome"/>
</dbReference>
<dbReference type="OrthoDB" id="398591at2"/>
<keyword evidence="5 9" id="KW-0064">Aspartyl protease</keyword>
<comment type="similarity">
    <text evidence="1 9 10">Belongs to the peptidase A8 family.</text>
</comment>
<feature type="active site" evidence="9">
    <location>
        <position position="162"/>
    </location>
</feature>
<keyword evidence="7 9" id="KW-1133">Transmembrane helix</keyword>
<dbReference type="Pfam" id="PF01252">
    <property type="entry name" value="Peptidase_A8"/>
    <property type="match status" value="1"/>
</dbReference>
<protein>
    <recommendedName>
        <fullName evidence="9">Lipoprotein signal peptidase</fullName>
        <ecNumber evidence="9">3.4.23.36</ecNumber>
    </recommendedName>
    <alternativeName>
        <fullName evidence="9">Prolipoprotein signal peptidase</fullName>
    </alternativeName>
    <alternativeName>
        <fullName evidence="9">Signal peptidase II</fullName>
        <shortName evidence="9">SPase II</shortName>
    </alternativeName>
</protein>
<evidence type="ECO:0000313" key="12">
    <source>
        <dbReference type="Proteomes" id="UP000234790"/>
    </source>
</evidence>
<comment type="catalytic activity">
    <reaction evidence="9">
        <text>Release of signal peptides from bacterial membrane prolipoproteins. Hydrolyzes -Xaa-Yaa-Zaa-|-(S,diacylglyceryl)Cys-, in which Xaa is hydrophobic (preferably Leu), and Yaa (Ala or Ser) and Zaa (Gly or Ala) have small, neutral side chains.</text>
        <dbReference type="EC" id="3.4.23.36"/>
    </reaction>
</comment>
<dbReference type="HAMAP" id="MF_00161">
    <property type="entry name" value="LspA"/>
    <property type="match status" value="1"/>
</dbReference>
<dbReference type="AlphaFoldDB" id="A0A2K9LYK3"/>
<feature type="transmembrane region" description="Helical" evidence="9">
    <location>
        <begin position="163"/>
        <end position="185"/>
    </location>
</feature>
<accession>A0A2K9LYK3</accession>
<keyword evidence="12" id="KW-1185">Reference proteome</keyword>
<feature type="transmembrane region" description="Helical" evidence="9">
    <location>
        <begin position="21"/>
        <end position="39"/>
    </location>
</feature>
<reference evidence="11 12" key="1">
    <citation type="submission" date="2017-12" db="EMBL/GenBank/DDBJ databases">
        <title>Complete genome sequence of Spiroplasma monobiae MQ-1 (ATCC 33825).</title>
        <authorList>
            <person name="Tsai Y.-M."/>
            <person name="Lo W.-S."/>
            <person name="Wu P.-S."/>
            <person name="Cho S.-T."/>
            <person name="Kuo C.-H."/>
        </authorList>
    </citation>
    <scope>NUCLEOTIDE SEQUENCE [LARGE SCALE GENOMIC DNA]</scope>
    <source>
        <strain evidence="11 12">MQ-1</strain>
    </source>
</reference>
<dbReference type="GO" id="GO:0004190">
    <property type="term" value="F:aspartic-type endopeptidase activity"/>
    <property type="evidence" value="ECO:0007669"/>
    <property type="project" value="UniProtKB-UniRule"/>
</dbReference>
<dbReference type="KEGG" id="smoo:SMONO_v1c05850"/>
<dbReference type="EMBL" id="CP025543">
    <property type="protein sequence ID" value="AUM62834.1"/>
    <property type="molecule type" value="Genomic_DNA"/>
</dbReference>
<evidence type="ECO:0000256" key="4">
    <source>
        <dbReference type="ARBA" id="ARBA00022692"/>
    </source>
</evidence>
<evidence type="ECO:0000256" key="7">
    <source>
        <dbReference type="ARBA" id="ARBA00022989"/>
    </source>
</evidence>
<keyword evidence="6 9" id="KW-0378">Hydrolase</keyword>
<keyword evidence="2 9" id="KW-1003">Cell membrane</keyword>
<feature type="transmembrane region" description="Helical" evidence="9">
    <location>
        <begin position="109"/>
        <end position="129"/>
    </location>
</feature>
<comment type="pathway">
    <text evidence="9">Protein modification; lipoprotein biosynthesis (signal peptide cleavage).</text>
</comment>
<feature type="transmembrane region" description="Helical" evidence="9">
    <location>
        <begin position="82"/>
        <end position="102"/>
    </location>
</feature>
<evidence type="ECO:0000256" key="2">
    <source>
        <dbReference type="ARBA" id="ARBA00022475"/>
    </source>
</evidence>
<keyword evidence="3 9" id="KW-0645">Protease</keyword>
<evidence type="ECO:0000313" key="11">
    <source>
        <dbReference type="EMBL" id="AUM62834.1"/>
    </source>
</evidence>
<dbReference type="EC" id="3.4.23.36" evidence="9"/>
<evidence type="ECO:0000256" key="8">
    <source>
        <dbReference type="ARBA" id="ARBA00023136"/>
    </source>
</evidence>
<dbReference type="PANTHER" id="PTHR33695">
    <property type="entry name" value="LIPOPROTEIN SIGNAL PEPTIDASE"/>
    <property type="match status" value="1"/>
</dbReference>
<dbReference type="UniPathway" id="UPA00665"/>
<comment type="subcellular location">
    <subcellularLocation>
        <location evidence="9">Cell membrane</location>
        <topology evidence="9">Multi-pass membrane protein</topology>
    </subcellularLocation>
</comment>
<dbReference type="RefSeq" id="WP_101780885.1">
    <property type="nucleotide sequence ID" value="NZ_CP025543.1"/>
</dbReference>
<evidence type="ECO:0000256" key="3">
    <source>
        <dbReference type="ARBA" id="ARBA00022670"/>
    </source>
</evidence>
<keyword evidence="4 9" id="KW-0812">Transmembrane</keyword>
<dbReference type="InterPro" id="IPR001872">
    <property type="entry name" value="Peptidase_A8"/>
</dbReference>
<dbReference type="PANTHER" id="PTHR33695:SF1">
    <property type="entry name" value="LIPOPROTEIN SIGNAL PEPTIDASE"/>
    <property type="match status" value="1"/>
</dbReference>
<dbReference type="GO" id="GO:0005886">
    <property type="term" value="C:plasma membrane"/>
    <property type="evidence" value="ECO:0007669"/>
    <property type="project" value="UniProtKB-SubCell"/>
</dbReference>
<evidence type="ECO:0000256" key="5">
    <source>
        <dbReference type="ARBA" id="ARBA00022750"/>
    </source>
</evidence>
<evidence type="ECO:0000256" key="1">
    <source>
        <dbReference type="ARBA" id="ARBA00006139"/>
    </source>
</evidence>
<sequence>MKDFIFNIKSNLKTYNYIWKYKLVWCLPLILILVLFDWITKAIVVSTMTLDESPGVSFIPGFIGFEYTINPGAAYGMNADNLGLAVTIAAIVTLFLIAIFIFMKNKYWLIPINLMVSGSVANLIARAWAPETKDGIKGGVVDFIKFEFNFLGSNSYIFNLADAWVSIAVAIILIIFIVYIVLIIIETTMKNKNEEKFEFYSDIVNRKTLLFESYYHSVSLKKEDKITYFEYLKKNKELSKEWKEYKNKG</sequence>
<comment type="function">
    <text evidence="9">This protein specifically catalyzes the removal of signal peptides from prolipoproteins.</text>
</comment>
<organism evidence="11 12">
    <name type="scientific">Spiroplasma monobiae MQ-1</name>
    <dbReference type="NCBI Taxonomy" id="1336748"/>
    <lineage>
        <taxon>Bacteria</taxon>
        <taxon>Bacillati</taxon>
        <taxon>Mycoplasmatota</taxon>
        <taxon>Mollicutes</taxon>
        <taxon>Entomoplasmatales</taxon>
        <taxon>Spiroplasmataceae</taxon>
        <taxon>Spiroplasma</taxon>
    </lineage>
</organism>
<feature type="active site" evidence="9">
    <location>
        <position position="142"/>
    </location>
</feature>
<evidence type="ECO:0000256" key="10">
    <source>
        <dbReference type="RuleBase" id="RU004181"/>
    </source>
</evidence>
<dbReference type="PRINTS" id="PR00781">
    <property type="entry name" value="LIPOSIGPTASE"/>
</dbReference>
<gene>
    <name evidence="11" type="primary">lsp</name>
    <name evidence="9" type="synonym">lspA</name>
    <name evidence="11" type="ORF">SMONO_v1c05850</name>
</gene>
<name>A0A2K9LYK3_SPISQ</name>
<proteinExistence type="inferred from homology"/>
<evidence type="ECO:0000256" key="9">
    <source>
        <dbReference type="HAMAP-Rule" id="MF_00161"/>
    </source>
</evidence>
<dbReference type="GO" id="GO:0006508">
    <property type="term" value="P:proteolysis"/>
    <property type="evidence" value="ECO:0007669"/>
    <property type="project" value="UniProtKB-KW"/>
</dbReference>
<evidence type="ECO:0000256" key="6">
    <source>
        <dbReference type="ARBA" id="ARBA00022801"/>
    </source>
</evidence>